<evidence type="ECO:0000256" key="3">
    <source>
        <dbReference type="ARBA" id="ARBA00022525"/>
    </source>
</evidence>
<keyword evidence="4" id="KW-0052">Apoplast</keyword>
<name>A0A3B6GNB4_WHEAT</name>
<keyword evidence="3 4" id="KW-0964">Secreted</keyword>
<dbReference type="InterPro" id="IPR044859">
    <property type="entry name" value="Allene_oxi_cyc_Dirigent"/>
</dbReference>
<dbReference type="STRING" id="4565.A0A3B6GNB4"/>
<dbReference type="Gramene" id="TraesPARA_EIv1.0_1080690.1">
    <property type="protein sequence ID" value="TraesPARA_EIv1.0_1080690.1.CDS"/>
    <property type="gene ID" value="TraesPARA_EIv1.0_1080690"/>
</dbReference>
<dbReference type="Pfam" id="PF14299">
    <property type="entry name" value="PP2"/>
    <property type="match status" value="1"/>
</dbReference>
<dbReference type="Gramene" id="TraesCS3D03G0286200.1">
    <property type="protein sequence ID" value="TraesCS3D03G0286200.1.CDS"/>
    <property type="gene ID" value="TraesCS3D03G0286200"/>
</dbReference>
<accession>A0A3B6GNB4</accession>
<evidence type="ECO:0000313" key="5">
    <source>
        <dbReference type="EnsemblPlants" id="TraesCS3D02G135800.1"/>
    </source>
</evidence>
<dbReference type="EnsemblPlants" id="TraesCS3D02G135800.1">
    <property type="protein sequence ID" value="TraesCS3D02G135800.1"/>
    <property type="gene ID" value="TraesCS3D02G135800"/>
</dbReference>
<dbReference type="PANTHER" id="PTHR48478:SF1">
    <property type="entry name" value="LECTIN-LIKE"/>
    <property type="match status" value="1"/>
</dbReference>
<proteinExistence type="inferred from homology"/>
<dbReference type="GO" id="GO:0030246">
    <property type="term" value="F:carbohydrate binding"/>
    <property type="evidence" value="ECO:0007669"/>
    <property type="project" value="InterPro"/>
</dbReference>
<dbReference type="Gene3D" id="2.40.480.10">
    <property type="entry name" value="Allene oxide cyclase-like"/>
    <property type="match status" value="1"/>
</dbReference>
<evidence type="ECO:0000256" key="2">
    <source>
        <dbReference type="ARBA" id="ARBA00011738"/>
    </source>
</evidence>
<comment type="subcellular location">
    <subcellularLocation>
        <location evidence="4">Secreted</location>
        <location evidence="4">Extracellular space</location>
        <location evidence="4">Apoplast</location>
    </subcellularLocation>
</comment>
<comment type="similarity">
    <text evidence="1 4">Belongs to the plant dirigent protein family.</text>
</comment>
<protein>
    <recommendedName>
        <fullName evidence="4">Dirigent protein</fullName>
    </recommendedName>
</protein>
<dbReference type="RefSeq" id="XP_044355893.1">
    <property type="nucleotide sequence ID" value="XM_044499958.1"/>
</dbReference>
<evidence type="ECO:0000313" key="6">
    <source>
        <dbReference type="Proteomes" id="UP000019116"/>
    </source>
</evidence>
<reference evidence="5" key="1">
    <citation type="submission" date="2018-08" db="EMBL/GenBank/DDBJ databases">
        <authorList>
            <person name="Rossello M."/>
        </authorList>
    </citation>
    <scope>NUCLEOTIDE SEQUENCE [LARGE SCALE GENOMIC DNA]</scope>
    <source>
        <strain evidence="5">cv. Chinese Spring</strain>
    </source>
</reference>
<dbReference type="Gramene" id="TraesCLE_scaffold_042158_01G000200.1">
    <property type="protein sequence ID" value="TraesCLE_scaffold_042158_01G000200.1"/>
    <property type="gene ID" value="TraesCLE_scaffold_042158_01G000200"/>
</dbReference>
<dbReference type="Pfam" id="PF03018">
    <property type="entry name" value="Dirigent"/>
    <property type="match status" value="1"/>
</dbReference>
<dbReference type="Gramene" id="TraesRN3D0100304300.1">
    <property type="protein sequence ID" value="TraesRN3D0100304300.1"/>
    <property type="gene ID" value="TraesRN3D0100304300"/>
</dbReference>
<dbReference type="AlphaFoldDB" id="A0A3B6GNB4"/>
<dbReference type="Gramene" id="TraesCAD_scaffold_031951_01G000500.1">
    <property type="protein sequence ID" value="TraesCAD_scaffold_031951_01G000500.1"/>
    <property type="gene ID" value="TraesCAD_scaffold_031951_01G000500"/>
</dbReference>
<dbReference type="InterPro" id="IPR025886">
    <property type="entry name" value="PP2-like"/>
</dbReference>
<organism evidence="5">
    <name type="scientific">Triticum aestivum</name>
    <name type="common">Wheat</name>
    <dbReference type="NCBI Taxonomy" id="4565"/>
    <lineage>
        <taxon>Eukaryota</taxon>
        <taxon>Viridiplantae</taxon>
        <taxon>Streptophyta</taxon>
        <taxon>Embryophyta</taxon>
        <taxon>Tracheophyta</taxon>
        <taxon>Spermatophyta</taxon>
        <taxon>Magnoliopsida</taxon>
        <taxon>Liliopsida</taxon>
        <taxon>Poales</taxon>
        <taxon>Poaceae</taxon>
        <taxon>BOP clade</taxon>
        <taxon>Pooideae</taxon>
        <taxon>Triticodae</taxon>
        <taxon>Triticeae</taxon>
        <taxon>Triticinae</taxon>
        <taxon>Triticum</taxon>
    </lineage>
</organism>
<dbReference type="InterPro" id="IPR004265">
    <property type="entry name" value="Dirigent"/>
</dbReference>
<sequence length="373" mass="41646">MANFKITSYAGVLVENSKLDFQSLYLRRIISGDKKNQYVVIDGFGTTDLGLTTINDWAIYDGVAPGAKLVARAKGMRMNAAGWCNLFIIVFELDRFKGSTLEVMGATTDEQGEWAIVGGTGDFTMARGVIQRKIHQKEADGDVLELTIDAFCRMKVSASTTSDTANQAQSKRAPAPHMFREIVAGEKVTNVAALEDQVSTGIFLTGKTKKYWVDERTRHNCFMLFPRGLAITWSEEPQYWTWQPLKEGSAAEAGIEMVALKNVCWLEVQGKLELPHLTPGVTYEVFFEVMLDDTAYGWSTPVNFRLKFPDGTIQQHKENLQEKPRGEWLQVKVGEVKPHNGQNGEAEISMIESDGGQWKRGLLIKGIKIIPKE</sequence>
<dbReference type="KEGG" id="taes:123077665"/>
<keyword evidence="6" id="KW-1185">Reference proteome</keyword>
<reference evidence="5" key="2">
    <citation type="submission" date="2018-10" db="UniProtKB">
        <authorList>
            <consortium name="EnsemblPlants"/>
        </authorList>
    </citation>
    <scope>IDENTIFICATION</scope>
</reference>
<dbReference type="PANTHER" id="PTHR48478">
    <property type="entry name" value="LECTIN-LIKE"/>
    <property type="match status" value="1"/>
</dbReference>
<comment type="function">
    <text evidence="4">Dirigent proteins impart stereoselectivity on the phenoxy radical-coupling reaction, yielding optically active lignans from two molecules of coniferyl alcohol in the biosynthesis of lignans, flavonolignans, and alkaloids and thus plays a central role in plant secondary metabolism.</text>
</comment>
<dbReference type="Gramene" id="TraesCS3D02G135800.1">
    <property type="protein sequence ID" value="TraesCS3D02G135800.1"/>
    <property type="gene ID" value="TraesCS3D02G135800"/>
</dbReference>
<dbReference type="GO" id="GO:0048046">
    <property type="term" value="C:apoplast"/>
    <property type="evidence" value="ECO:0007669"/>
    <property type="project" value="UniProtKB-SubCell"/>
</dbReference>
<evidence type="ECO:0000256" key="1">
    <source>
        <dbReference type="ARBA" id="ARBA00010746"/>
    </source>
</evidence>
<dbReference type="Gramene" id="TraesROB_scaffold_142734_01G000100.1">
    <property type="protein sequence ID" value="TraesROB_scaffold_142734_01G000100.1"/>
    <property type="gene ID" value="TraesROB_scaffold_142734_01G000100"/>
</dbReference>
<dbReference type="GeneID" id="123077665"/>
<gene>
    <name evidence="5" type="primary">LOC123077665</name>
</gene>
<dbReference type="GO" id="GO:0009699">
    <property type="term" value="P:phenylpropanoid biosynthetic process"/>
    <property type="evidence" value="ECO:0007669"/>
    <property type="project" value="UniProtKB-ARBA"/>
</dbReference>
<dbReference type="PaxDb" id="4565-Traes_3DS_5DF8F6485.1"/>
<comment type="subunit">
    <text evidence="2 4">Homodimer.</text>
</comment>
<dbReference type="InterPro" id="IPR052147">
    <property type="entry name" value="PP2-like/Lectin"/>
</dbReference>
<evidence type="ECO:0000256" key="4">
    <source>
        <dbReference type="RuleBase" id="RU363099"/>
    </source>
</evidence>
<dbReference type="SMR" id="A0A3B6GNB4"/>
<dbReference type="Proteomes" id="UP000019116">
    <property type="component" value="Chromosome 3D"/>
</dbReference>